<keyword evidence="11" id="KW-1185">Reference proteome</keyword>
<evidence type="ECO:0000259" key="9">
    <source>
        <dbReference type="Pfam" id="PF00171"/>
    </source>
</evidence>
<evidence type="ECO:0000313" key="10">
    <source>
        <dbReference type="EMBL" id="KAB5593420.1"/>
    </source>
</evidence>
<keyword evidence="8" id="KW-0812">Transmembrane</keyword>
<feature type="active site" evidence="5">
    <location>
        <position position="275"/>
    </location>
</feature>
<dbReference type="CDD" id="cd07135">
    <property type="entry name" value="ALDH_F14-YMR110C"/>
    <property type="match status" value="1"/>
</dbReference>
<feature type="domain" description="Aldehyde dehydrogenase" evidence="9">
    <location>
        <begin position="44"/>
        <end position="459"/>
    </location>
</feature>
<evidence type="ECO:0000256" key="4">
    <source>
        <dbReference type="PIRNR" id="PIRNR036492"/>
    </source>
</evidence>
<dbReference type="SUPFAM" id="SSF53720">
    <property type="entry name" value="ALDH-like"/>
    <property type="match status" value="1"/>
</dbReference>
<evidence type="ECO:0000256" key="6">
    <source>
        <dbReference type="PROSITE-ProRule" id="PRU10007"/>
    </source>
</evidence>
<dbReference type="PANTHER" id="PTHR43570">
    <property type="entry name" value="ALDEHYDE DEHYDROGENASE"/>
    <property type="match status" value="1"/>
</dbReference>
<dbReference type="EMBL" id="SSOP01000038">
    <property type="protein sequence ID" value="KAB5593420.1"/>
    <property type="molecule type" value="Genomic_DNA"/>
</dbReference>
<dbReference type="FunFam" id="3.40.309.10:FF:000025">
    <property type="entry name" value="Aldehyde dehydrogenase"/>
    <property type="match status" value="1"/>
</dbReference>
<evidence type="ECO:0000256" key="1">
    <source>
        <dbReference type="ARBA" id="ARBA00009986"/>
    </source>
</evidence>
<dbReference type="GO" id="GO:0006081">
    <property type="term" value="P:aldehyde metabolic process"/>
    <property type="evidence" value="ECO:0007669"/>
    <property type="project" value="InterPro"/>
</dbReference>
<dbReference type="FunFam" id="3.40.605.10:FF:000004">
    <property type="entry name" value="Aldehyde dehydrogenase"/>
    <property type="match status" value="1"/>
</dbReference>
<dbReference type="PIRSF" id="PIRSF036492">
    <property type="entry name" value="ALDH"/>
    <property type="match status" value="1"/>
</dbReference>
<dbReference type="InterPro" id="IPR016163">
    <property type="entry name" value="Ald_DH_C"/>
</dbReference>
<dbReference type="InterPro" id="IPR029510">
    <property type="entry name" value="Ald_DH_CS_GLU"/>
</dbReference>
<accession>A0A5N5QNS2</accession>
<dbReference type="InterPro" id="IPR016161">
    <property type="entry name" value="Ald_DH/histidinol_DH"/>
</dbReference>
<dbReference type="InterPro" id="IPR012394">
    <property type="entry name" value="Aldehyde_DH_NAD(P)"/>
</dbReference>
<evidence type="ECO:0000256" key="2">
    <source>
        <dbReference type="ARBA" id="ARBA00023002"/>
    </source>
</evidence>
<reference evidence="10 11" key="1">
    <citation type="journal article" date="2019" name="Fungal Biol. Biotechnol.">
        <title>Draft genome sequence of fastidious pathogen Ceratobasidium theobromae, which causes vascular-streak dieback in Theobroma cacao.</title>
        <authorList>
            <person name="Ali S.S."/>
            <person name="Asman A."/>
            <person name="Shao J."/>
            <person name="Firmansyah A.P."/>
            <person name="Susilo A.W."/>
            <person name="Rosmana A."/>
            <person name="McMahon P."/>
            <person name="Junaid M."/>
            <person name="Guest D."/>
            <person name="Kheng T.Y."/>
            <person name="Meinhardt L.W."/>
            <person name="Bailey B.A."/>
        </authorList>
    </citation>
    <scope>NUCLEOTIDE SEQUENCE [LARGE SCALE GENOMIC DNA]</scope>
    <source>
        <strain evidence="10 11">CT2</strain>
    </source>
</reference>
<dbReference type="GO" id="GO:0004029">
    <property type="term" value="F:aldehyde dehydrogenase (NAD+) activity"/>
    <property type="evidence" value="ECO:0007669"/>
    <property type="project" value="TreeGrafter"/>
</dbReference>
<dbReference type="PANTHER" id="PTHR43570:SF16">
    <property type="entry name" value="ALDEHYDE DEHYDROGENASE TYPE III, ISOFORM Q"/>
    <property type="match status" value="1"/>
</dbReference>
<evidence type="ECO:0000256" key="3">
    <source>
        <dbReference type="ARBA" id="ARBA00023027"/>
    </source>
</evidence>
<dbReference type="InterPro" id="IPR016160">
    <property type="entry name" value="Ald_DH_CS_CYS"/>
</dbReference>
<evidence type="ECO:0000256" key="5">
    <source>
        <dbReference type="PIRSR" id="PIRSR036492-1"/>
    </source>
</evidence>
<dbReference type="Pfam" id="PF00171">
    <property type="entry name" value="Aldedh"/>
    <property type="match status" value="1"/>
</dbReference>
<dbReference type="InterPro" id="IPR015590">
    <property type="entry name" value="Aldehyde_DH_dom"/>
</dbReference>
<gene>
    <name evidence="10" type="ORF">CTheo_3158</name>
</gene>
<dbReference type="Proteomes" id="UP000383932">
    <property type="component" value="Unassembled WGS sequence"/>
</dbReference>
<protein>
    <recommendedName>
        <fullName evidence="4">Aldehyde dehydrogenase</fullName>
    </recommendedName>
</protein>
<comment type="caution">
    <text evidence="10">The sequence shown here is derived from an EMBL/GenBank/DDBJ whole genome shotgun (WGS) entry which is preliminary data.</text>
</comment>
<keyword evidence="8" id="KW-1133">Transmembrane helix</keyword>
<comment type="similarity">
    <text evidence="1 4 7">Belongs to the aldehyde dehydrogenase family.</text>
</comment>
<proteinExistence type="inferred from homology"/>
<keyword evidence="3" id="KW-0520">NAD</keyword>
<dbReference type="PROSITE" id="PS00070">
    <property type="entry name" value="ALDEHYDE_DEHYDR_CYS"/>
    <property type="match status" value="1"/>
</dbReference>
<dbReference type="OrthoDB" id="440325at2759"/>
<dbReference type="Gene3D" id="3.40.605.10">
    <property type="entry name" value="Aldehyde Dehydrogenase, Chain A, domain 1"/>
    <property type="match status" value="1"/>
</dbReference>
<sequence length="533" mass="58220">MPELVIGSMANLGLDRLVKGILVGFLPSQRNHAAYVFIHARLNESFRAGKTKSIEARKEQLVKLAYMIKDNISALQDAIFADLGRPKLESDFLEIHQLLKDVVNAHKSVEKWAKPEKVPFVLDTAAMKPVVRKEPKGVVLIIGAFNYPLWLTIGPLIGAIAAGCATIIKPSELSLTTSSLLTSLVTKYLDPNFVAIVNGGIPETTRLLDLPWGHILYTGGAKVGRIIATAAAKHLTPVTLELGGKNPVVIDPNSDLKLAARRILWGKASNAGQTCVAPDYVLVPEEGQDAFVKELVAVHKEFYPEGPKTSNSYARIISHAHFDRLKGMLDSTKGTIVLGGTDDADREQKFIAPTIVKDVRPDDALMQSEIFGPILSILPVKNLDAAIRYINSNDHPLALYVFSQDPYFKSKVFDNTQSGSAIANDLIIHLGIGGLPFGGVGPSGYGAHREKFSFDMFTHNRSSLDSPGWADLILSARFPPYTDAKAKKLASFGPRTLPFPRPGTARRTSWTKWVVVMGLLSIMSAALIKYRRK</sequence>
<dbReference type="Gene3D" id="3.40.309.10">
    <property type="entry name" value="Aldehyde Dehydrogenase, Chain A, domain 2"/>
    <property type="match status" value="1"/>
</dbReference>
<organism evidence="10 11">
    <name type="scientific">Ceratobasidium theobromae</name>
    <dbReference type="NCBI Taxonomy" id="1582974"/>
    <lineage>
        <taxon>Eukaryota</taxon>
        <taxon>Fungi</taxon>
        <taxon>Dikarya</taxon>
        <taxon>Basidiomycota</taxon>
        <taxon>Agaricomycotina</taxon>
        <taxon>Agaricomycetes</taxon>
        <taxon>Cantharellales</taxon>
        <taxon>Ceratobasidiaceae</taxon>
        <taxon>Ceratobasidium</taxon>
    </lineage>
</organism>
<dbReference type="PROSITE" id="PS00687">
    <property type="entry name" value="ALDEHYDE_DEHYDR_GLU"/>
    <property type="match status" value="1"/>
</dbReference>
<keyword evidence="2 4" id="KW-0560">Oxidoreductase</keyword>
<keyword evidence="8" id="KW-0472">Membrane</keyword>
<dbReference type="AlphaFoldDB" id="A0A5N5QNS2"/>
<name>A0A5N5QNS2_9AGAM</name>
<feature type="transmembrane region" description="Helical" evidence="8">
    <location>
        <begin position="510"/>
        <end position="528"/>
    </location>
</feature>
<evidence type="ECO:0000256" key="8">
    <source>
        <dbReference type="SAM" id="Phobius"/>
    </source>
</evidence>
<dbReference type="GO" id="GO:0005737">
    <property type="term" value="C:cytoplasm"/>
    <property type="evidence" value="ECO:0007669"/>
    <property type="project" value="TreeGrafter"/>
</dbReference>
<feature type="active site" evidence="5 6">
    <location>
        <position position="241"/>
    </location>
</feature>
<evidence type="ECO:0000256" key="7">
    <source>
        <dbReference type="RuleBase" id="RU003345"/>
    </source>
</evidence>
<evidence type="ECO:0000313" key="11">
    <source>
        <dbReference type="Proteomes" id="UP000383932"/>
    </source>
</evidence>
<dbReference type="InterPro" id="IPR016162">
    <property type="entry name" value="Ald_DH_N"/>
</dbReference>